<evidence type="ECO:0000256" key="9">
    <source>
        <dbReference type="HAMAP-Rule" id="MF_00219"/>
    </source>
</evidence>
<comment type="catalytic activity">
    <reaction evidence="9 10">
        <text>(S)-dihydroorotate + H2O = N-carbamoyl-L-aspartate + H(+)</text>
        <dbReference type="Rhea" id="RHEA:24296"/>
        <dbReference type="ChEBI" id="CHEBI:15377"/>
        <dbReference type="ChEBI" id="CHEBI:15378"/>
        <dbReference type="ChEBI" id="CHEBI:30864"/>
        <dbReference type="ChEBI" id="CHEBI:32814"/>
        <dbReference type="EC" id="3.5.2.3"/>
    </reaction>
</comment>
<gene>
    <name evidence="9" type="primary">pyrC</name>
    <name evidence="12" type="ORF">Lbru_1301</name>
</gene>
<evidence type="ECO:0000256" key="2">
    <source>
        <dbReference type="ARBA" id="ARBA00004880"/>
    </source>
</evidence>
<dbReference type="STRING" id="29422.Lbru_1301"/>
<dbReference type="UniPathway" id="UPA00070">
    <property type="reaction ID" value="UER00117"/>
</dbReference>
<proteinExistence type="inferred from homology"/>
<evidence type="ECO:0000256" key="3">
    <source>
        <dbReference type="ARBA" id="ARBA00005631"/>
    </source>
</evidence>
<keyword evidence="8 9" id="KW-0665">Pyrimidine biosynthesis</keyword>
<evidence type="ECO:0000256" key="4">
    <source>
        <dbReference type="ARBA" id="ARBA00012860"/>
    </source>
</evidence>
<keyword evidence="5 9" id="KW-0479">Metal-binding</keyword>
<comment type="caution">
    <text evidence="12">The sequence shown here is derived from an EMBL/GenBank/DDBJ whole genome shotgun (WGS) entry which is preliminary data.</text>
</comment>
<dbReference type="GO" id="GO:0004151">
    <property type="term" value="F:dihydroorotase activity"/>
    <property type="evidence" value="ECO:0007669"/>
    <property type="project" value="UniProtKB-UniRule"/>
</dbReference>
<feature type="active site" evidence="9">
    <location>
        <position position="245"/>
    </location>
</feature>
<dbReference type="InterPro" id="IPR006680">
    <property type="entry name" value="Amidohydro-rel"/>
</dbReference>
<feature type="binding site" evidence="9">
    <location>
        <position position="217"/>
    </location>
    <ligand>
        <name>substrate</name>
    </ligand>
</feature>
<dbReference type="Proteomes" id="UP000054742">
    <property type="component" value="Unassembled WGS sequence"/>
</dbReference>
<keyword evidence="6 9" id="KW-0378">Hydrolase</keyword>
<evidence type="ECO:0000259" key="11">
    <source>
        <dbReference type="Pfam" id="PF01979"/>
    </source>
</evidence>
<feature type="domain" description="Amidohydrolase-related" evidence="11">
    <location>
        <begin position="11"/>
        <end position="316"/>
    </location>
</feature>
<dbReference type="OrthoDB" id="9808095at2"/>
<dbReference type="InterPro" id="IPR004721">
    <property type="entry name" value="DHOdimr"/>
</dbReference>
<evidence type="ECO:0000256" key="8">
    <source>
        <dbReference type="ARBA" id="ARBA00022975"/>
    </source>
</evidence>
<feature type="binding site" evidence="9">
    <location>
        <position position="261"/>
    </location>
    <ligand>
        <name>substrate</name>
    </ligand>
</feature>
<dbReference type="PATRIC" id="fig|29422.6.peg.1378"/>
<evidence type="ECO:0000313" key="12">
    <source>
        <dbReference type="EMBL" id="KTC85086.1"/>
    </source>
</evidence>
<evidence type="ECO:0000256" key="7">
    <source>
        <dbReference type="ARBA" id="ARBA00022833"/>
    </source>
</evidence>
<feature type="modified residue" description="N6-carboxylysine" evidence="9">
    <location>
        <position position="99"/>
    </location>
</feature>
<dbReference type="HAMAP" id="MF_00219">
    <property type="entry name" value="PyrC_classII"/>
    <property type="match status" value="1"/>
</dbReference>
<sequence length="344" mass="38183">MESITITRPDDWHVHLRDGLYLEHTVPATAQHFARALIMPNLKPALTTVDAVVAYHQRIISALPKETDFSPFMTLYLNEKVTADELQQIKNYPFILGAKLYPAGATTNSEEGVNSLRALYPLFEVMQTENLVLQVHGEVTEGDIFQREAAFIHTNLVPLIRNFPKLRVILEHISTQVAVDFINQSPETVAATITAHHLIYNRNHLLAGGIRPHYYCLPILKRETDQKALQEAAISGSPKFFAGTDSAPHAVANKESACGCAGIFSAPYAVALYTQVFEQLNALDKLDAFLSRYGAEFYQLPINKGQITLRKSAQLIPSVFPFGKEFVIPVAAGESLTWSVHESA</sequence>
<dbReference type="AlphaFoldDB" id="A0A0W0SP56"/>
<dbReference type="Pfam" id="PF01979">
    <property type="entry name" value="Amidohydro_1"/>
    <property type="match status" value="1"/>
</dbReference>
<feature type="binding site" description="via carbamate group" evidence="9">
    <location>
        <position position="99"/>
    </location>
    <ligand>
        <name>Zn(2+)</name>
        <dbReference type="ChEBI" id="CHEBI:29105"/>
        <label>2</label>
    </ligand>
</feature>
<feature type="binding site" evidence="9">
    <location>
        <position position="136"/>
    </location>
    <ligand>
        <name>substrate</name>
    </ligand>
</feature>
<evidence type="ECO:0000256" key="6">
    <source>
        <dbReference type="ARBA" id="ARBA00022801"/>
    </source>
</evidence>
<dbReference type="PIRSF" id="PIRSF001237">
    <property type="entry name" value="DHOdimr"/>
    <property type="match status" value="1"/>
</dbReference>
<dbReference type="EC" id="3.5.2.3" evidence="4 9"/>
<comment type="pathway">
    <text evidence="2 9 10">Pyrimidine metabolism; UMP biosynthesis via de novo pathway; (S)-dihydroorotate from bicarbonate: step 3/3.</text>
</comment>
<dbReference type="PANTHER" id="PTHR43137:SF1">
    <property type="entry name" value="DIHYDROOROTASE"/>
    <property type="match status" value="1"/>
</dbReference>
<feature type="binding site" description="via carbamate group" evidence="9">
    <location>
        <position position="99"/>
    </location>
    <ligand>
        <name>Zn(2+)</name>
        <dbReference type="ChEBI" id="CHEBI:29105"/>
        <label>1</label>
    </ligand>
</feature>
<reference evidence="12 13" key="1">
    <citation type="submission" date="2015-11" db="EMBL/GenBank/DDBJ databases">
        <title>Genomic analysis of 38 Legionella species identifies large and diverse effector repertoires.</title>
        <authorList>
            <person name="Burstein D."/>
            <person name="Amaro F."/>
            <person name="Zusman T."/>
            <person name="Lifshitz Z."/>
            <person name="Cohen O."/>
            <person name="Gilbert J.A."/>
            <person name="Pupko T."/>
            <person name="Shuman H.A."/>
            <person name="Segal G."/>
        </authorList>
    </citation>
    <scope>NUCLEOTIDE SEQUENCE [LARGE SCALE GENOMIC DNA]</scope>
    <source>
        <strain evidence="12 13">ATCC 43878</strain>
    </source>
</reference>
<feature type="binding site" evidence="9">
    <location>
        <position position="13"/>
    </location>
    <ligand>
        <name>Zn(2+)</name>
        <dbReference type="ChEBI" id="CHEBI:29105"/>
        <label>1</label>
    </ligand>
</feature>
<accession>A0A0W0SP56</accession>
<keyword evidence="7 9" id="KW-0862">Zinc</keyword>
<keyword evidence="13" id="KW-1185">Reference proteome</keyword>
<feature type="binding site" evidence="9">
    <location>
        <position position="136"/>
    </location>
    <ligand>
        <name>Zn(2+)</name>
        <dbReference type="ChEBI" id="CHEBI:29105"/>
        <label>2</label>
    </ligand>
</feature>
<feature type="binding site" evidence="9">
    <location>
        <position position="249"/>
    </location>
    <ligand>
        <name>substrate</name>
    </ligand>
</feature>
<feature type="binding site" evidence="9">
    <location>
        <position position="172"/>
    </location>
    <ligand>
        <name>Zn(2+)</name>
        <dbReference type="ChEBI" id="CHEBI:29105"/>
        <label>2</label>
    </ligand>
</feature>
<evidence type="ECO:0000256" key="10">
    <source>
        <dbReference type="RuleBase" id="RU003440"/>
    </source>
</evidence>
<dbReference type="NCBIfam" id="TIGR00856">
    <property type="entry name" value="pyrC_dimer"/>
    <property type="match status" value="1"/>
</dbReference>
<protein>
    <recommendedName>
        <fullName evidence="4 9">Dihydroorotase</fullName>
        <shortName evidence="9">DHOase</shortName>
        <ecNumber evidence="4 9">3.5.2.3</ecNumber>
    </recommendedName>
</protein>
<dbReference type="RefSeq" id="WP_058441369.1">
    <property type="nucleotide sequence ID" value="NZ_CAAAHU010000006.1"/>
</dbReference>
<dbReference type="PROSITE" id="PS00483">
    <property type="entry name" value="DIHYDROOROTASE_2"/>
    <property type="match status" value="1"/>
</dbReference>
<dbReference type="GO" id="GO:0006207">
    <property type="term" value="P:'de novo' pyrimidine nucleobase biosynthetic process"/>
    <property type="evidence" value="ECO:0007669"/>
    <property type="project" value="TreeGrafter"/>
</dbReference>
<dbReference type="PANTHER" id="PTHR43137">
    <property type="entry name" value="DIHYDROOROTASE"/>
    <property type="match status" value="1"/>
</dbReference>
<organism evidence="12 13">
    <name type="scientific">Legionella brunensis</name>
    <dbReference type="NCBI Taxonomy" id="29422"/>
    <lineage>
        <taxon>Bacteria</taxon>
        <taxon>Pseudomonadati</taxon>
        <taxon>Pseudomonadota</taxon>
        <taxon>Gammaproteobacteria</taxon>
        <taxon>Legionellales</taxon>
        <taxon>Legionellaceae</taxon>
        <taxon>Legionella</taxon>
    </lineage>
</organism>
<dbReference type="InterPro" id="IPR002195">
    <property type="entry name" value="Dihydroorotase_CS"/>
</dbReference>
<feature type="binding site" evidence="9">
    <location>
        <position position="245"/>
    </location>
    <ligand>
        <name>Zn(2+)</name>
        <dbReference type="ChEBI" id="CHEBI:29105"/>
        <label>1</label>
    </ligand>
</feature>
<dbReference type="Gene3D" id="3.20.20.140">
    <property type="entry name" value="Metal-dependent hydrolases"/>
    <property type="match status" value="1"/>
</dbReference>
<evidence type="ECO:0000313" key="13">
    <source>
        <dbReference type="Proteomes" id="UP000054742"/>
    </source>
</evidence>
<feature type="binding site" evidence="9">
    <location>
        <position position="15"/>
    </location>
    <ligand>
        <name>Zn(2+)</name>
        <dbReference type="ChEBI" id="CHEBI:29105"/>
        <label>1</label>
    </ligand>
</feature>
<dbReference type="GO" id="GO:0044205">
    <property type="term" value="P:'de novo' UMP biosynthetic process"/>
    <property type="evidence" value="ECO:0007669"/>
    <property type="project" value="UniProtKB-UniRule"/>
</dbReference>
<feature type="binding site" evidence="9">
    <location>
        <begin position="15"/>
        <end position="17"/>
    </location>
    <ligand>
        <name>substrate</name>
    </ligand>
</feature>
<evidence type="ECO:0000256" key="1">
    <source>
        <dbReference type="ARBA" id="ARBA00002368"/>
    </source>
</evidence>
<comment type="function">
    <text evidence="1 9">Catalyzes the reversible cyclization of carbamoyl aspartate to dihydroorotate.</text>
</comment>
<comment type="subunit">
    <text evidence="9">Homodimer.</text>
</comment>
<dbReference type="EMBL" id="LNXV01000008">
    <property type="protein sequence ID" value="KTC85086.1"/>
    <property type="molecule type" value="Genomic_DNA"/>
</dbReference>
<dbReference type="GO" id="GO:0005829">
    <property type="term" value="C:cytosol"/>
    <property type="evidence" value="ECO:0007669"/>
    <property type="project" value="TreeGrafter"/>
</dbReference>
<dbReference type="GO" id="GO:0008270">
    <property type="term" value="F:zinc ion binding"/>
    <property type="evidence" value="ECO:0007669"/>
    <property type="project" value="UniProtKB-UniRule"/>
</dbReference>
<evidence type="ECO:0000256" key="5">
    <source>
        <dbReference type="ARBA" id="ARBA00022723"/>
    </source>
</evidence>
<feature type="binding site" evidence="9">
    <location>
        <position position="41"/>
    </location>
    <ligand>
        <name>substrate</name>
    </ligand>
</feature>
<dbReference type="SUPFAM" id="SSF51556">
    <property type="entry name" value="Metallo-dependent hydrolases"/>
    <property type="match status" value="1"/>
</dbReference>
<comment type="cofactor">
    <cofactor evidence="9 10">
        <name>Zn(2+)</name>
        <dbReference type="ChEBI" id="CHEBI:29105"/>
    </cofactor>
    <text evidence="9 10">Binds 2 Zn(2+) ions per subunit.</text>
</comment>
<comment type="similarity">
    <text evidence="3 9 10">Belongs to the metallo-dependent hydrolases superfamily. DHOase family. Class II DHOase subfamily.</text>
</comment>
<dbReference type="CDD" id="cd01294">
    <property type="entry name" value="DHOase"/>
    <property type="match status" value="1"/>
</dbReference>
<name>A0A0W0SP56_9GAMM</name>
<dbReference type="PROSITE" id="PS00482">
    <property type="entry name" value="DIHYDROOROTASE_1"/>
    <property type="match status" value="1"/>
</dbReference>
<dbReference type="InterPro" id="IPR032466">
    <property type="entry name" value="Metal_Hydrolase"/>
</dbReference>